<organism evidence="1 2">
    <name type="scientific">Bonamia ostreae</name>
    <dbReference type="NCBI Taxonomy" id="126728"/>
    <lineage>
        <taxon>Eukaryota</taxon>
        <taxon>Sar</taxon>
        <taxon>Rhizaria</taxon>
        <taxon>Endomyxa</taxon>
        <taxon>Ascetosporea</taxon>
        <taxon>Haplosporida</taxon>
        <taxon>Bonamia</taxon>
    </lineage>
</organism>
<protein>
    <recommendedName>
        <fullName evidence="3">Sushi domain-containing protein</fullName>
    </recommendedName>
</protein>
<gene>
    <name evidence="1" type="ORF">MHBO_002628</name>
</gene>
<dbReference type="EMBL" id="JBDODL010001032">
    <property type="protein sequence ID" value="MES1921027.1"/>
    <property type="molecule type" value="Genomic_DNA"/>
</dbReference>
<comment type="caution">
    <text evidence="1">The sequence shown here is derived from an EMBL/GenBank/DDBJ whole genome shotgun (WGS) entry which is preliminary data.</text>
</comment>
<evidence type="ECO:0008006" key="3">
    <source>
        <dbReference type="Google" id="ProtNLM"/>
    </source>
</evidence>
<evidence type="ECO:0000313" key="2">
    <source>
        <dbReference type="Proteomes" id="UP001439008"/>
    </source>
</evidence>
<sequence>MIIGIVQLLLIFNNAHKIKNLTTEFDFKYFPRELKETREEFLSKGFTKVEDANTDFSDEVVFRCSDLTNKIKINKNANEFIVDFLYYALQETLITIYGDNFGMSCVDIANWKLLNPAHCTVPESLPAPLFRADFIKYIKNKSSAYSGCESKTSPTYDLETMECQNSKITESNCSSLSSNKACGIDKLSKGLYTTQSWTTNFVSSRDYLQNSYCRKDRKNFGQITCINGAFDYEANIPEFCDICDSSKFSGRVKPSTDYKKINRTAIKYNSYICKAGCNNTQKGSVWCTDTGIKSVDACNCFCTGKGPDVKGLIQIPKNVTNEGEFMNLKCVAGFNVVGFYKCVNKSWVGSPRCVPQNISGAFSQLSTFHFLSIVILVTFCYLG</sequence>
<proteinExistence type="predicted"/>
<dbReference type="Proteomes" id="UP001439008">
    <property type="component" value="Unassembled WGS sequence"/>
</dbReference>
<accession>A0ABV2AN00</accession>
<keyword evidence="2" id="KW-1185">Reference proteome</keyword>
<reference evidence="1 2" key="1">
    <citation type="journal article" date="2024" name="BMC Biol.">
        <title>Comparative genomics of Ascetosporea gives new insight into the evolutionary basis for animal parasitism in Rhizaria.</title>
        <authorList>
            <person name="Hiltunen Thoren M."/>
            <person name="Onut-Brannstrom I."/>
            <person name="Alfjorden A."/>
            <person name="Peckova H."/>
            <person name="Swords F."/>
            <person name="Hooper C."/>
            <person name="Holzer A.S."/>
            <person name="Bass D."/>
            <person name="Burki F."/>
        </authorList>
    </citation>
    <scope>NUCLEOTIDE SEQUENCE [LARGE SCALE GENOMIC DNA]</scope>
    <source>
        <strain evidence="1">20-A016</strain>
    </source>
</reference>
<evidence type="ECO:0000313" key="1">
    <source>
        <dbReference type="EMBL" id="MES1921027.1"/>
    </source>
</evidence>
<name>A0ABV2AN00_9EUKA</name>